<comment type="caution">
    <text evidence="2">The sequence shown here is derived from an EMBL/GenBank/DDBJ whole genome shotgun (WGS) entry which is preliminary data.</text>
</comment>
<evidence type="ECO:0000256" key="1">
    <source>
        <dbReference type="SAM" id="SignalP"/>
    </source>
</evidence>
<proteinExistence type="predicted"/>
<dbReference type="RefSeq" id="WP_326506743.1">
    <property type="nucleotide sequence ID" value="NZ_JAWIIV010000009.1"/>
</dbReference>
<dbReference type="EMBL" id="JAWIIV010000009">
    <property type="protein sequence ID" value="MEC4720028.1"/>
    <property type="molecule type" value="Genomic_DNA"/>
</dbReference>
<reference evidence="2 3" key="1">
    <citation type="submission" date="2023-10" db="EMBL/GenBank/DDBJ databases">
        <title>Noviherbaspirillum sp. CPCC 100848 genome assembly.</title>
        <authorList>
            <person name="Li X.Y."/>
            <person name="Fang X.M."/>
        </authorList>
    </citation>
    <scope>NUCLEOTIDE SEQUENCE [LARGE SCALE GENOMIC DNA]</scope>
    <source>
        <strain evidence="2 3">CPCC 100848</strain>
    </source>
</reference>
<feature type="signal peptide" evidence="1">
    <location>
        <begin position="1"/>
        <end position="21"/>
    </location>
</feature>
<dbReference type="Proteomes" id="UP001352263">
    <property type="component" value="Unassembled WGS sequence"/>
</dbReference>
<gene>
    <name evidence="2" type="ORF">RY831_12770</name>
</gene>
<sequence>MVMRICLAAILFAPILCSAAADDQRRLILPRLGEIRLPELPGGASESHWDIDISEDGAGLGFKNGKVRWEAQVGSTLDGLSSIQVEHLEQLTDRLGMGSVVSHEEGATSLLLNSVYAPSKTIRIRLAAARKVDDAVLKAGPSVSQHSVLIGAKKSWRQGTISDVAIRLYGVQARQLISAFSHPENNAAYHDGDPGNFTAYSRLQGARIDLGIRPHSDGTFRFQYEFNQTSHDGFSTNMNRFRSNTMRVEYTRALENCVHLTSELVTSDNSNTIEITLSRQHWRVHASRTIGSESSTSLVFAFVHALDAKDAAAVRCRPSTSEPVFEPILEALGNNPEQLLYDAHFPTM</sequence>
<feature type="chain" id="PRO_5046866495" evidence="1">
    <location>
        <begin position="22"/>
        <end position="348"/>
    </location>
</feature>
<name>A0ABU6J919_9BURK</name>
<accession>A0ABU6J919</accession>
<evidence type="ECO:0000313" key="2">
    <source>
        <dbReference type="EMBL" id="MEC4720028.1"/>
    </source>
</evidence>
<keyword evidence="1" id="KW-0732">Signal</keyword>
<keyword evidence="3" id="KW-1185">Reference proteome</keyword>
<protein>
    <submittedName>
        <fullName evidence="2">Uncharacterized protein</fullName>
    </submittedName>
</protein>
<organism evidence="2 3">
    <name type="scientific">Noviherbaspirillum album</name>
    <dbReference type="NCBI Taxonomy" id="3080276"/>
    <lineage>
        <taxon>Bacteria</taxon>
        <taxon>Pseudomonadati</taxon>
        <taxon>Pseudomonadota</taxon>
        <taxon>Betaproteobacteria</taxon>
        <taxon>Burkholderiales</taxon>
        <taxon>Oxalobacteraceae</taxon>
        <taxon>Noviherbaspirillum</taxon>
    </lineage>
</organism>
<evidence type="ECO:0000313" key="3">
    <source>
        <dbReference type="Proteomes" id="UP001352263"/>
    </source>
</evidence>